<feature type="compositionally biased region" description="Basic residues" evidence="5">
    <location>
        <begin position="47"/>
        <end position="59"/>
    </location>
</feature>
<organism evidence="7 8">
    <name type="scientific">Collichthys lucidus</name>
    <name type="common">Big head croaker</name>
    <name type="synonym">Sciaena lucida</name>
    <dbReference type="NCBI Taxonomy" id="240159"/>
    <lineage>
        <taxon>Eukaryota</taxon>
        <taxon>Metazoa</taxon>
        <taxon>Chordata</taxon>
        <taxon>Craniata</taxon>
        <taxon>Vertebrata</taxon>
        <taxon>Euteleostomi</taxon>
        <taxon>Actinopterygii</taxon>
        <taxon>Neopterygii</taxon>
        <taxon>Teleostei</taxon>
        <taxon>Neoteleostei</taxon>
        <taxon>Acanthomorphata</taxon>
        <taxon>Eupercaria</taxon>
        <taxon>Sciaenidae</taxon>
        <taxon>Collichthys</taxon>
    </lineage>
</organism>
<dbReference type="Pfam" id="PF15503">
    <property type="entry name" value="PPP1R35_C"/>
    <property type="match status" value="1"/>
</dbReference>
<name>A0A4U5VJ24_COLLU</name>
<keyword evidence="8" id="KW-1185">Reference proteome</keyword>
<sequence length="286" mass="32059">MRSSSFLLSPPSSPPPAPFPLSVPSSSLTCCPELDLSVTLSPAPKTCHTKIKPRPLKKSHQSDQSELKSWPREQTGRKVCFEEPVVVTVTPEPHMTLSRDSQLQQPVRAQRRSRGRHQAPKQQVPAAASNQDPGCMERVELNNTLALKAELQSLQEAEFNSQKAVQETLQRSERTKNLINTRATEVVNVSRSQLLFTSLVSVDVQEDELISQVLQDRLLLAPPIQCHGNKTVDGPSPVIFMTPDLLRQKPLPPEEETEYAQPRPLHYHAHSTFDLYRQQRCCEATP</sequence>
<feature type="region of interest" description="Disordered" evidence="5">
    <location>
        <begin position="1"/>
        <end position="24"/>
    </location>
</feature>
<evidence type="ECO:0000259" key="6">
    <source>
        <dbReference type="Pfam" id="PF15503"/>
    </source>
</evidence>
<keyword evidence="2" id="KW-0963">Cytoplasm</keyword>
<keyword evidence="3" id="KW-0206">Cytoskeleton</keyword>
<dbReference type="PANTHER" id="PTHR28625">
    <property type="entry name" value="PROTEIN PHOSPHATASE 1 REGULATORY SUBUNIT 35"/>
    <property type="match status" value="1"/>
</dbReference>
<feature type="compositionally biased region" description="Polar residues" evidence="5">
    <location>
        <begin position="98"/>
        <end position="107"/>
    </location>
</feature>
<feature type="compositionally biased region" description="Basic residues" evidence="5">
    <location>
        <begin position="109"/>
        <end position="119"/>
    </location>
</feature>
<evidence type="ECO:0000256" key="5">
    <source>
        <dbReference type="SAM" id="MobiDB-lite"/>
    </source>
</evidence>
<dbReference type="GO" id="GO:0005814">
    <property type="term" value="C:centriole"/>
    <property type="evidence" value="ECO:0007669"/>
    <property type="project" value="UniProtKB-SubCell"/>
</dbReference>
<feature type="compositionally biased region" description="Low complexity" evidence="5">
    <location>
        <begin position="1"/>
        <end position="10"/>
    </location>
</feature>
<accession>A0A4U5VJ24</accession>
<reference evidence="7 8" key="1">
    <citation type="submission" date="2019-01" db="EMBL/GenBank/DDBJ databases">
        <title>Genome Assembly of Collichthys lucidus.</title>
        <authorList>
            <person name="Cai M."/>
            <person name="Xiao S."/>
        </authorList>
    </citation>
    <scope>NUCLEOTIDE SEQUENCE [LARGE SCALE GENOMIC DNA]</scope>
    <source>
        <strain evidence="7">JT15FE1705JMU</strain>
        <tissue evidence="7">Muscle</tissue>
    </source>
</reference>
<feature type="domain" description="Protein phosphatase 1 regulatory subunit 35 C-terminal" evidence="6">
    <location>
        <begin position="140"/>
        <end position="279"/>
    </location>
</feature>
<feature type="compositionally biased region" description="Pro residues" evidence="5">
    <location>
        <begin position="11"/>
        <end position="21"/>
    </location>
</feature>
<dbReference type="InterPro" id="IPR029135">
    <property type="entry name" value="PPP1R35_C"/>
</dbReference>
<proteinExistence type="inferred from homology"/>
<evidence type="ECO:0000313" key="8">
    <source>
        <dbReference type="Proteomes" id="UP000298787"/>
    </source>
</evidence>
<feature type="compositionally biased region" description="Basic and acidic residues" evidence="5">
    <location>
        <begin position="60"/>
        <end position="72"/>
    </location>
</feature>
<evidence type="ECO:0000256" key="4">
    <source>
        <dbReference type="ARBA" id="ARBA00029452"/>
    </source>
</evidence>
<dbReference type="Proteomes" id="UP000298787">
    <property type="component" value="Chromosome 19"/>
</dbReference>
<gene>
    <name evidence="7" type="ORF">D9C73_022263</name>
</gene>
<evidence type="ECO:0000256" key="3">
    <source>
        <dbReference type="ARBA" id="ARBA00023212"/>
    </source>
</evidence>
<comment type="subcellular location">
    <subcellularLocation>
        <location evidence="1">Cytoplasm</location>
        <location evidence="1">Cytoskeleton</location>
        <location evidence="1">Microtubule organizing center</location>
        <location evidence="1">Centrosome</location>
        <location evidence="1">Centriole</location>
    </subcellularLocation>
</comment>
<dbReference type="STRING" id="240159.A0A4U5VJ24"/>
<evidence type="ECO:0000256" key="2">
    <source>
        <dbReference type="ARBA" id="ARBA00022490"/>
    </source>
</evidence>
<feature type="region of interest" description="Disordered" evidence="5">
    <location>
        <begin position="91"/>
        <end position="134"/>
    </location>
</feature>
<protein>
    <submittedName>
        <fullName evidence="7">Protein phosphatase 1 regulatory subunit 35</fullName>
    </submittedName>
</protein>
<dbReference type="GO" id="GO:1903724">
    <property type="term" value="P:positive regulation of centriole elongation"/>
    <property type="evidence" value="ECO:0007669"/>
    <property type="project" value="TreeGrafter"/>
</dbReference>
<dbReference type="PANTHER" id="PTHR28625:SF1">
    <property type="entry name" value="PROTEIN PHOSPHATASE 1 REGULATORY SUBUNIT 35"/>
    <property type="match status" value="1"/>
</dbReference>
<feature type="region of interest" description="Disordered" evidence="5">
    <location>
        <begin position="42"/>
        <end position="72"/>
    </location>
</feature>
<dbReference type="GO" id="GO:0019902">
    <property type="term" value="F:phosphatase binding"/>
    <property type="evidence" value="ECO:0007669"/>
    <property type="project" value="InterPro"/>
</dbReference>
<evidence type="ECO:0000313" key="7">
    <source>
        <dbReference type="EMBL" id="TKS88139.1"/>
    </source>
</evidence>
<dbReference type="AlphaFoldDB" id="A0A4U5VJ24"/>
<dbReference type="GO" id="GO:0045724">
    <property type="term" value="P:positive regulation of cilium assembly"/>
    <property type="evidence" value="ECO:0007669"/>
    <property type="project" value="TreeGrafter"/>
</dbReference>
<comment type="similarity">
    <text evidence="4">Belongs to the PPP1R35 family.</text>
</comment>
<evidence type="ECO:0000256" key="1">
    <source>
        <dbReference type="ARBA" id="ARBA00004114"/>
    </source>
</evidence>
<dbReference type="EMBL" id="CM014096">
    <property type="protein sequence ID" value="TKS88139.1"/>
    <property type="molecule type" value="Genomic_DNA"/>
</dbReference>
<dbReference type="InterPro" id="IPR033590">
    <property type="entry name" value="PPP1R35"/>
</dbReference>